<reference evidence="2" key="1">
    <citation type="journal article" date="2014" name="Front. Microbiol.">
        <title>High frequency of phylogenetically diverse reductive dehalogenase-homologous genes in deep subseafloor sedimentary metagenomes.</title>
        <authorList>
            <person name="Kawai M."/>
            <person name="Futagami T."/>
            <person name="Toyoda A."/>
            <person name="Takaki Y."/>
            <person name="Nishi S."/>
            <person name="Hori S."/>
            <person name="Arai W."/>
            <person name="Tsubouchi T."/>
            <person name="Morono Y."/>
            <person name="Uchiyama I."/>
            <person name="Ito T."/>
            <person name="Fujiyama A."/>
            <person name="Inagaki F."/>
            <person name="Takami H."/>
        </authorList>
    </citation>
    <scope>NUCLEOTIDE SEQUENCE</scope>
    <source>
        <strain evidence="2">Expedition CK06-06</strain>
    </source>
</reference>
<evidence type="ECO:0000259" key="1">
    <source>
        <dbReference type="Pfam" id="PF20256"/>
    </source>
</evidence>
<dbReference type="GO" id="GO:0016491">
    <property type="term" value="F:oxidoreductase activity"/>
    <property type="evidence" value="ECO:0007669"/>
    <property type="project" value="InterPro"/>
</dbReference>
<evidence type="ECO:0000313" key="2">
    <source>
        <dbReference type="EMBL" id="GAH39814.1"/>
    </source>
</evidence>
<accession>X1GDX4</accession>
<gene>
    <name evidence="2" type="ORF">S03H2_20776</name>
</gene>
<feature type="non-terminal residue" evidence="2">
    <location>
        <position position="1"/>
    </location>
</feature>
<organism evidence="2">
    <name type="scientific">marine sediment metagenome</name>
    <dbReference type="NCBI Taxonomy" id="412755"/>
    <lineage>
        <taxon>unclassified sequences</taxon>
        <taxon>metagenomes</taxon>
        <taxon>ecological metagenomes</taxon>
    </lineage>
</organism>
<protein>
    <recommendedName>
        <fullName evidence="1">Aldehyde oxidase/xanthine dehydrogenase second molybdopterin binding domain-containing protein</fullName>
    </recommendedName>
</protein>
<sequence>RESSSSAEAKPEEIEIKGKKAYVKGHPQSAKPLRDLLGASVTVNAASPPGSIGGYGYHPEVRPGFIAHQPMALAAEVEVDIETGVVTPIKLIIGLFPGRMINPEIVRGQAIGSAIQTLGMALWEECKYDKGTSAYFSRDFTDYRLPRALDIPEVETILLEEVDETLMPHEGLPYGVRGIGEMACWGGPVAIANAIYNATGVRIKRSPATAEVVLEALRKEGIK</sequence>
<feature type="domain" description="Aldehyde oxidase/xanthine dehydrogenase second molybdopterin binding" evidence="1">
    <location>
        <begin position="7"/>
        <end position="152"/>
    </location>
</feature>
<dbReference type="AlphaFoldDB" id="X1GDX4"/>
<dbReference type="Gene3D" id="3.30.365.10">
    <property type="entry name" value="Aldehyde oxidase/xanthine dehydrogenase, molybdopterin binding domain"/>
    <property type="match status" value="2"/>
</dbReference>
<dbReference type="InterPro" id="IPR046867">
    <property type="entry name" value="AldOxase/xan_DH_MoCoBD2"/>
</dbReference>
<name>X1GDX4_9ZZZZ</name>
<dbReference type="Pfam" id="PF20256">
    <property type="entry name" value="MoCoBD_2"/>
    <property type="match status" value="1"/>
</dbReference>
<dbReference type="PANTHER" id="PTHR47495:SF2">
    <property type="entry name" value="ALDEHYDE DEHYDROGENASE"/>
    <property type="match status" value="1"/>
</dbReference>
<proteinExistence type="predicted"/>
<dbReference type="PANTHER" id="PTHR47495">
    <property type="entry name" value="ALDEHYDE DEHYDROGENASE"/>
    <property type="match status" value="1"/>
</dbReference>
<dbReference type="InterPro" id="IPR052516">
    <property type="entry name" value="N-heterocyclic_Hydroxylase"/>
</dbReference>
<dbReference type="EMBL" id="BARU01010988">
    <property type="protein sequence ID" value="GAH39814.1"/>
    <property type="molecule type" value="Genomic_DNA"/>
</dbReference>
<comment type="caution">
    <text evidence="2">The sequence shown here is derived from an EMBL/GenBank/DDBJ whole genome shotgun (WGS) entry which is preliminary data.</text>
</comment>
<dbReference type="SUPFAM" id="SSF56003">
    <property type="entry name" value="Molybdenum cofactor-binding domain"/>
    <property type="match status" value="1"/>
</dbReference>
<dbReference type="InterPro" id="IPR037165">
    <property type="entry name" value="AldOxase/xan_DH_Mopterin-bd_sf"/>
</dbReference>